<reference evidence="5" key="1">
    <citation type="submission" date="2022-08" db="EMBL/GenBank/DDBJ databases">
        <title>Novel sulphate-reducing endosymbionts in the free-living metamonad Anaeramoeba.</title>
        <authorList>
            <person name="Jerlstrom-Hultqvist J."/>
            <person name="Cepicka I."/>
            <person name="Gallot-Lavallee L."/>
            <person name="Salas-Leiva D."/>
            <person name="Curtis B.A."/>
            <person name="Zahonova K."/>
            <person name="Pipaliya S."/>
            <person name="Dacks J."/>
            <person name="Roger A.J."/>
        </authorList>
    </citation>
    <scope>NUCLEOTIDE SEQUENCE</scope>
    <source>
        <strain evidence="5">Busselton2</strain>
    </source>
</reference>
<dbReference type="InterPro" id="IPR008936">
    <property type="entry name" value="Rho_GTPase_activation_prot"/>
</dbReference>
<feature type="region of interest" description="Disordered" evidence="2">
    <location>
        <begin position="260"/>
        <end position="308"/>
    </location>
</feature>
<dbReference type="InterPro" id="IPR039360">
    <property type="entry name" value="Ras_GTPase"/>
</dbReference>
<dbReference type="InterPro" id="IPR036872">
    <property type="entry name" value="CH_dom_sf"/>
</dbReference>
<dbReference type="Gene3D" id="1.10.418.10">
    <property type="entry name" value="Calponin-like domain"/>
    <property type="match status" value="1"/>
</dbReference>
<feature type="domain" description="Calponin-homology (CH)" evidence="4">
    <location>
        <begin position="23"/>
        <end position="127"/>
    </location>
</feature>
<dbReference type="InterPro" id="IPR001936">
    <property type="entry name" value="RasGAP_dom"/>
</dbReference>
<gene>
    <name evidence="5" type="ORF">M0812_12791</name>
</gene>
<evidence type="ECO:0000256" key="1">
    <source>
        <dbReference type="ARBA" id="ARBA00022468"/>
    </source>
</evidence>
<dbReference type="Pfam" id="PF00307">
    <property type="entry name" value="CH"/>
    <property type="match status" value="1"/>
</dbReference>
<feature type="region of interest" description="Disordered" evidence="2">
    <location>
        <begin position="210"/>
        <end position="248"/>
    </location>
</feature>
<feature type="compositionally biased region" description="Basic and acidic residues" evidence="2">
    <location>
        <begin position="161"/>
        <end position="170"/>
    </location>
</feature>
<proteinExistence type="predicted"/>
<dbReference type="PANTHER" id="PTHR10194:SF60">
    <property type="entry name" value="RAS GTPASE-ACTIVATING PROTEIN RASKOL"/>
    <property type="match status" value="1"/>
</dbReference>
<dbReference type="Proteomes" id="UP001146793">
    <property type="component" value="Unassembled WGS sequence"/>
</dbReference>
<dbReference type="GO" id="GO:0005096">
    <property type="term" value="F:GTPase activator activity"/>
    <property type="evidence" value="ECO:0007669"/>
    <property type="project" value="UniProtKB-KW"/>
</dbReference>
<evidence type="ECO:0000313" key="6">
    <source>
        <dbReference type="Proteomes" id="UP001146793"/>
    </source>
</evidence>
<dbReference type="SUPFAM" id="SSF47576">
    <property type="entry name" value="Calponin-homology domain, CH-domain"/>
    <property type="match status" value="1"/>
</dbReference>
<evidence type="ECO:0000256" key="2">
    <source>
        <dbReference type="SAM" id="MobiDB-lite"/>
    </source>
</evidence>
<dbReference type="Gene3D" id="1.10.506.10">
    <property type="entry name" value="GTPase Activation - p120gap, domain 1"/>
    <property type="match status" value="1"/>
</dbReference>
<dbReference type="PANTHER" id="PTHR10194">
    <property type="entry name" value="RAS GTPASE-ACTIVATING PROTEINS"/>
    <property type="match status" value="1"/>
</dbReference>
<name>A0AAV7ZT61_9EUKA</name>
<keyword evidence="1" id="KW-0343">GTPase activation</keyword>
<feature type="compositionally biased region" description="Basic residues" evidence="2">
    <location>
        <begin position="983"/>
        <end position="1020"/>
    </location>
</feature>
<dbReference type="PROSITE" id="PS50021">
    <property type="entry name" value="CH"/>
    <property type="match status" value="1"/>
</dbReference>
<dbReference type="SUPFAM" id="SSF48350">
    <property type="entry name" value="GTPase activation domain, GAP"/>
    <property type="match status" value="1"/>
</dbReference>
<sequence length="1020" mass="119242">MNQIFREFNKILKQISQKTNDSISPLKELKEWVNENLKQTKCTKQLENFDTDLHDCTILIYLLQKLCPNLDFLYLLEINDSYEKATAFIELLQLSKYQFTLPQPEEILNGNEFELIIFLARLFLFKPEQFTLIPRGISIRQLMKQRELKKIHQQRLASIKHEQKKMESTQKHSKIGLGEEIDPKTQISEEKESKLELNFMNNNRILIIKDNPNSNEKQDQEKDQNENQTENEITKENDRDHEKEKEIKKEKEIEIEIELETKDIEKETETETKTEIETDKEKEKEIETENEKENENNKDNKTKEDKKPLLSKTDLEKISQQSIQEQYQLLQVFSDLSSQLMRNFSKHHQNILGSFVKIGKIIPELSNNFKDLKKEITNLGISNPLTYFSKVNYNSIFNKTFFKILETFGLENLDLQVESQLKDNFSKLDIKNEFEMQKFLNTTLKILKDTQIITSDLSEVGLSIISLFDQFFYSTMFKTRLVDEIIQVFRRYKLITISIRSPDFDKINNYVFNAVDQYLPGSINIEKVTNGIKKLFEITNIKELKNGKLIKQIISDSRKEAFGKSIFFIINRLFGVGFSNEIIAFFEEGSKGEKRKNQYHNKILPETRVALQEYLSSEDADNLVFSCESAICQENSKLYSANLFSFLDSIGLILPFIKVSIIHEVHKNPTPGSLFRSNDVNQKVIHRYLDNLGKEYLKKTLRPIILELLNSNLTFEIDPFHLTENQDLQRNLSNIKKYFKKFLDRIFESVPFVPPEIKIICNYYKEVTLIKYPDKVMQAIGGFIFLRLFCPGIVTPMKSGIITETVPTQTRRGLMLISSAIQCLSSGITFNKVREHMIPLNEDIVKNYPRRTEFLTKLADISDLNIDDYFIPFTSRKEYKVSGNSKKITSNQVIQHFNPDQNQAIDEKNFAIGLLIDIQKYCNWDPIHVSEPYSEIILNRMNNLSLLISDLNNIFSPIDIITKKIKELGENLKFNLEEINKTKQPKQGKGGKRAKIKKWGKKTKKSKKKKKAKKNNKKKK</sequence>
<feature type="region of interest" description="Disordered" evidence="2">
    <location>
        <begin position="978"/>
        <end position="1020"/>
    </location>
</feature>
<dbReference type="SMART" id="SM00323">
    <property type="entry name" value="RasGAP"/>
    <property type="match status" value="1"/>
</dbReference>
<dbReference type="Pfam" id="PF00616">
    <property type="entry name" value="RasGAP"/>
    <property type="match status" value="1"/>
</dbReference>
<feature type="compositionally biased region" description="Basic and acidic residues" evidence="2">
    <location>
        <begin position="232"/>
        <end position="248"/>
    </location>
</feature>
<accession>A0AAV7ZT61</accession>
<protein>
    <submittedName>
        <fullName evidence="5">Ras gtpase-activating protein</fullName>
    </submittedName>
</protein>
<dbReference type="InterPro" id="IPR001715">
    <property type="entry name" value="CH_dom"/>
</dbReference>
<evidence type="ECO:0000259" key="3">
    <source>
        <dbReference type="PROSITE" id="PS50018"/>
    </source>
</evidence>
<organism evidence="5 6">
    <name type="scientific">Anaeramoeba flamelloides</name>
    <dbReference type="NCBI Taxonomy" id="1746091"/>
    <lineage>
        <taxon>Eukaryota</taxon>
        <taxon>Metamonada</taxon>
        <taxon>Anaeramoebidae</taxon>
        <taxon>Anaeramoeba</taxon>
    </lineage>
</organism>
<evidence type="ECO:0000259" key="4">
    <source>
        <dbReference type="PROSITE" id="PS50021"/>
    </source>
</evidence>
<feature type="compositionally biased region" description="Basic and acidic residues" evidence="2">
    <location>
        <begin position="216"/>
        <end position="225"/>
    </location>
</feature>
<comment type="caution">
    <text evidence="5">The sequence shown here is derived from an EMBL/GenBank/DDBJ whole genome shotgun (WGS) entry which is preliminary data.</text>
</comment>
<evidence type="ECO:0000313" key="5">
    <source>
        <dbReference type="EMBL" id="KAJ3443034.1"/>
    </source>
</evidence>
<dbReference type="EMBL" id="JANTQA010000026">
    <property type="protein sequence ID" value="KAJ3443034.1"/>
    <property type="molecule type" value="Genomic_DNA"/>
</dbReference>
<feature type="region of interest" description="Disordered" evidence="2">
    <location>
        <begin position="161"/>
        <end position="187"/>
    </location>
</feature>
<feature type="domain" description="Ras-GAP" evidence="3">
    <location>
        <begin position="635"/>
        <end position="826"/>
    </location>
</feature>
<dbReference type="PROSITE" id="PS50018">
    <property type="entry name" value="RAS_GTPASE_ACTIV_2"/>
    <property type="match status" value="1"/>
</dbReference>
<dbReference type="AlphaFoldDB" id="A0AAV7ZT61"/>